<dbReference type="SUPFAM" id="SSF51445">
    <property type="entry name" value="(Trans)glycosidases"/>
    <property type="match status" value="1"/>
</dbReference>
<dbReference type="PANTHER" id="PTHR31297">
    <property type="entry name" value="GLUCAN ENDO-1,6-BETA-GLUCOSIDASE B"/>
    <property type="match status" value="1"/>
</dbReference>
<dbReference type="InterPro" id="IPR017853">
    <property type="entry name" value="GH"/>
</dbReference>
<evidence type="ECO:0000256" key="2">
    <source>
        <dbReference type="ARBA" id="ARBA00022801"/>
    </source>
</evidence>
<dbReference type="EMBL" id="JACIEN010000003">
    <property type="protein sequence ID" value="MBB4017890.1"/>
    <property type="molecule type" value="Genomic_DNA"/>
</dbReference>
<gene>
    <name evidence="9" type="ORF">GGR16_002924</name>
</gene>
<dbReference type="AlphaFoldDB" id="A0A840BY35"/>
<protein>
    <recommendedName>
        <fullName evidence="8">Glycoside hydrolase family 5 domain-containing protein</fullName>
    </recommendedName>
</protein>
<comment type="caution">
    <text evidence="9">The sequence shown here is derived from an EMBL/GenBank/DDBJ whole genome shotgun (WGS) entry which is preliminary data.</text>
</comment>
<keyword evidence="5 7" id="KW-0326">Glycosidase</keyword>
<evidence type="ECO:0000256" key="4">
    <source>
        <dbReference type="ARBA" id="ARBA00023277"/>
    </source>
</evidence>
<comment type="similarity">
    <text evidence="1 7">Belongs to the glycosyl hydrolase 5 (cellulase A) family.</text>
</comment>
<dbReference type="Proteomes" id="UP000577362">
    <property type="component" value="Unassembled WGS sequence"/>
</dbReference>
<dbReference type="PANTHER" id="PTHR31297:SF41">
    <property type="entry name" value="ENDOGLUCANASE, PUTATIVE (AFU_ORTHOLOGUE AFUA_5G01830)-RELATED"/>
    <property type="match status" value="1"/>
</dbReference>
<keyword evidence="3" id="KW-0136">Cellulose degradation</keyword>
<evidence type="ECO:0000256" key="5">
    <source>
        <dbReference type="ARBA" id="ARBA00023295"/>
    </source>
</evidence>
<evidence type="ECO:0000256" key="6">
    <source>
        <dbReference type="ARBA" id="ARBA00023326"/>
    </source>
</evidence>
<dbReference type="GO" id="GO:0005576">
    <property type="term" value="C:extracellular region"/>
    <property type="evidence" value="ECO:0007669"/>
    <property type="project" value="TreeGrafter"/>
</dbReference>
<accession>A0A840BY35</accession>
<organism evidence="9 10">
    <name type="scientific">Chelatococcus caeni</name>
    <dbReference type="NCBI Taxonomy" id="1348468"/>
    <lineage>
        <taxon>Bacteria</taxon>
        <taxon>Pseudomonadati</taxon>
        <taxon>Pseudomonadota</taxon>
        <taxon>Alphaproteobacteria</taxon>
        <taxon>Hyphomicrobiales</taxon>
        <taxon>Chelatococcaceae</taxon>
        <taxon>Chelatococcus</taxon>
    </lineage>
</organism>
<keyword evidence="6" id="KW-0624">Polysaccharide degradation</keyword>
<dbReference type="GO" id="GO:0030245">
    <property type="term" value="P:cellulose catabolic process"/>
    <property type="evidence" value="ECO:0007669"/>
    <property type="project" value="UniProtKB-KW"/>
</dbReference>
<dbReference type="Pfam" id="PF00150">
    <property type="entry name" value="Cellulase"/>
    <property type="match status" value="1"/>
</dbReference>
<evidence type="ECO:0000259" key="8">
    <source>
        <dbReference type="Pfam" id="PF00150"/>
    </source>
</evidence>
<dbReference type="GO" id="GO:0008422">
    <property type="term" value="F:beta-glucosidase activity"/>
    <property type="evidence" value="ECO:0007669"/>
    <property type="project" value="TreeGrafter"/>
</dbReference>
<evidence type="ECO:0000313" key="9">
    <source>
        <dbReference type="EMBL" id="MBB4017890.1"/>
    </source>
</evidence>
<dbReference type="RefSeq" id="WP_183317034.1">
    <property type="nucleotide sequence ID" value="NZ_JACIEN010000003.1"/>
</dbReference>
<dbReference type="InterPro" id="IPR050386">
    <property type="entry name" value="Glycosyl_hydrolase_5"/>
</dbReference>
<feature type="domain" description="Glycoside hydrolase family 5" evidence="8">
    <location>
        <begin position="61"/>
        <end position="363"/>
    </location>
</feature>
<evidence type="ECO:0000256" key="1">
    <source>
        <dbReference type="ARBA" id="ARBA00005641"/>
    </source>
</evidence>
<evidence type="ECO:0000256" key="7">
    <source>
        <dbReference type="RuleBase" id="RU361153"/>
    </source>
</evidence>
<dbReference type="GO" id="GO:0009986">
    <property type="term" value="C:cell surface"/>
    <property type="evidence" value="ECO:0007669"/>
    <property type="project" value="TreeGrafter"/>
</dbReference>
<keyword evidence="4" id="KW-0119">Carbohydrate metabolism</keyword>
<proteinExistence type="inferred from homology"/>
<keyword evidence="2 7" id="KW-0378">Hydrolase</keyword>
<evidence type="ECO:0000313" key="10">
    <source>
        <dbReference type="Proteomes" id="UP000577362"/>
    </source>
</evidence>
<name>A0A840BY35_9HYPH</name>
<dbReference type="InterPro" id="IPR001547">
    <property type="entry name" value="Glyco_hydro_5"/>
</dbReference>
<keyword evidence="10" id="KW-1185">Reference proteome</keyword>
<evidence type="ECO:0000256" key="3">
    <source>
        <dbReference type="ARBA" id="ARBA00023001"/>
    </source>
</evidence>
<sequence length="414" mass="46235">MRQARRAGRGSFSRRGRARLALAARLLAAFLAGLVTGLAALPAAAGEPGGFWGEQRRGANFFNKVETRARLDAARDFGVDFVRLTFDKWRGERRDFLAGSLDAYAGLVPADLARLKRVLDDAATAGVKVVLTPLGLPGARWVQLNGRRHDGRLWRDKAYWDEAAAYWRDIATAFKGHPAIAAYNVVNEPVPERGHRLPEDDLAARDRWCAAARGTARDLDAFYRHMVAAIRAVDATVPIVLDTGSYGQPAAVRCLVPIADDNVIYSVHLYAPYDFTSHENRGRFTYPGVVRAHGRAEYWDRARVARHLSPFLEWAEARRIPRSRLMVGEFGCVRWNRGCSAYLADVVSLVEEAGLHWAFYSFREDAWDGYDYELGTGRPKAAVRAALRRGERPRGAERDEPFMAILRRALAGRS</sequence>
<dbReference type="Gene3D" id="3.20.20.80">
    <property type="entry name" value="Glycosidases"/>
    <property type="match status" value="1"/>
</dbReference>
<reference evidence="9 10" key="1">
    <citation type="submission" date="2020-08" db="EMBL/GenBank/DDBJ databases">
        <title>Genomic Encyclopedia of Type Strains, Phase IV (KMG-IV): sequencing the most valuable type-strain genomes for metagenomic binning, comparative biology and taxonomic classification.</title>
        <authorList>
            <person name="Goeker M."/>
        </authorList>
    </citation>
    <scope>NUCLEOTIDE SEQUENCE [LARGE SCALE GENOMIC DNA]</scope>
    <source>
        <strain evidence="9 10">DSM 103737</strain>
    </source>
</reference>